<evidence type="ECO:0000256" key="4">
    <source>
        <dbReference type="ARBA" id="ARBA00022741"/>
    </source>
</evidence>
<dbReference type="InterPro" id="IPR036890">
    <property type="entry name" value="HATPase_C_sf"/>
</dbReference>
<dbReference type="OrthoDB" id="3264224at2759"/>
<dbReference type="InterPro" id="IPR005467">
    <property type="entry name" value="His_kinase_dom"/>
</dbReference>
<evidence type="ECO:0000313" key="10">
    <source>
        <dbReference type="EMBL" id="KAJ2000039.1"/>
    </source>
</evidence>
<dbReference type="SMART" id="SM00387">
    <property type="entry name" value="HATPase_c"/>
    <property type="match status" value="1"/>
</dbReference>
<dbReference type="Pfam" id="PF02518">
    <property type="entry name" value="HATPase_c"/>
    <property type="match status" value="1"/>
</dbReference>
<keyword evidence="11" id="KW-1185">Reference proteome</keyword>
<evidence type="ECO:0000256" key="6">
    <source>
        <dbReference type="ARBA" id="ARBA00022840"/>
    </source>
</evidence>
<dbReference type="GO" id="GO:0010906">
    <property type="term" value="P:regulation of glucose metabolic process"/>
    <property type="evidence" value="ECO:0007669"/>
    <property type="project" value="TreeGrafter"/>
</dbReference>
<feature type="domain" description="Histidine kinase" evidence="9">
    <location>
        <begin position="250"/>
        <end position="394"/>
    </location>
</feature>
<accession>A0A9W8BBZ4</accession>
<dbReference type="Proteomes" id="UP001150907">
    <property type="component" value="Unassembled WGS sequence"/>
</dbReference>
<dbReference type="Gene3D" id="1.20.140.20">
    <property type="entry name" value="Alpha-ketoacid/pyruvate dehydrogenase kinase, N-terminal domain"/>
    <property type="match status" value="1"/>
</dbReference>
<evidence type="ECO:0000259" key="9">
    <source>
        <dbReference type="PROSITE" id="PS50109"/>
    </source>
</evidence>
<organism evidence="10 11">
    <name type="scientific">Coemansia thaxteri</name>
    <dbReference type="NCBI Taxonomy" id="2663907"/>
    <lineage>
        <taxon>Eukaryota</taxon>
        <taxon>Fungi</taxon>
        <taxon>Fungi incertae sedis</taxon>
        <taxon>Zoopagomycota</taxon>
        <taxon>Kickxellomycotina</taxon>
        <taxon>Kickxellomycetes</taxon>
        <taxon>Kickxellales</taxon>
        <taxon>Kickxellaceae</taxon>
        <taxon>Coemansia</taxon>
    </lineage>
</organism>
<dbReference type="PANTHER" id="PTHR11947">
    <property type="entry name" value="PYRUVATE DEHYDROGENASE KINASE"/>
    <property type="match status" value="1"/>
</dbReference>
<keyword evidence="3 8" id="KW-0808">Transferase</keyword>
<keyword evidence="6 8" id="KW-0067">ATP-binding</keyword>
<evidence type="ECO:0000256" key="8">
    <source>
        <dbReference type="RuleBase" id="RU366032"/>
    </source>
</evidence>
<evidence type="ECO:0000256" key="7">
    <source>
        <dbReference type="ARBA" id="ARBA00023128"/>
    </source>
</evidence>
<keyword evidence="7 8" id="KW-0496">Mitochondrion</keyword>
<evidence type="ECO:0000256" key="5">
    <source>
        <dbReference type="ARBA" id="ARBA00022777"/>
    </source>
</evidence>
<evidence type="ECO:0000313" key="11">
    <source>
        <dbReference type="Proteomes" id="UP001150907"/>
    </source>
</evidence>
<dbReference type="EMBL" id="JANBQF010000595">
    <property type="protein sequence ID" value="KAJ2000039.1"/>
    <property type="molecule type" value="Genomic_DNA"/>
</dbReference>
<dbReference type="GO" id="GO:0005759">
    <property type="term" value="C:mitochondrial matrix"/>
    <property type="evidence" value="ECO:0007669"/>
    <property type="project" value="UniProtKB-SubCell"/>
</dbReference>
<comment type="caution">
    <text evidence="10">The sequence shown here is derived from an EMBL/GenBank/DDBJ whole genome shotgun (WGS) entry which is preliminary data.</text>
</comment>
<name>A0A9W8BBZ4_9FUNG</name>
<evidence type="ECO:0000256" key="2">
    <source>
        <dbReference type="ARBA" id="ARBA00022553"/>
    </source>
</evidence>
<dbReference type="GO" id="GO:0005524">
    <property type="term" value="F:ATP binding"/>
    <property type="evidence" value="ECO:0007669"/>
    <property type="project" value="UniProtKB-UniRule"/>
</dbReference>
<dbReference type="Gene3D" id="3.30.565.10">
    <property type="entry name" value="Histidine kinase-like ATPase, C-terminal domain"/>
    <property type="match status" value="1"/>
</dbReference>
<evidence type="ECO:0000256" key="3">
    <source>
        <dbReference type="ARBA" id="ARBA00022679"/>
    </source>
</evidence>
<dbReference type="InterPro" id="IPR018955">
    <property type="entry name" value="BCDHK/PDK_N"/>
</dbReference>
<dbReference type="PANTHER" id="PTHR11947:SF20">
    <property type="entry name" value="[3-METHYL-2-OXOBUTANOATE DEHYDROGENASE [LIPOAMIDE]] KINASE, MITOCHONDRIAL"/>
    <property type="match status" value="1"/>
</dbReference>
<comment type="subcellular location">
    <subcellularLocation>
        <location evidence="8">Mitochondrion matrix</location>
    </subcellularLocation>
</comment>
<dbReference type="SUPFAM" id="SSF69012">
    <property type="entry name" value="alpha-ketoacid dehydrogenase kinase, N-terminal domain"/>
    <property type="match status" value="1"/>
</dbReference>
<dbReference type="GO" id="GO:0004740">
    <property type="term" value="F:pyruvate dehydrogenase (acetyl-transferring) kinase activity"/>
    <property type="evidence" value="ECO:0007669"/>
    <property type="project" value="TreeGrafter"/>
</dbReference>
<evidence type="ECO:0000256" key="1">
    <source>
        <dbReference type="ARBA" id="ARBA00006155"/>
    </source>
</evidence>
<dbReference type="InterPro" id="IPR036784">
    <property type="entry name" value="AK/P_DHK_N_sf"/>
</dbReference>
<keyword evidence="2" id="KW-0597">Phosphoprotein</keyword>
<dbReference type="PROSITE" id="PS50109">
    <property type="entry name" value="HIS_KIN"/>
    <property type="match status" value="1"/>
</dbReference>
<dbReference type="Pfam" id="PF10436">
    <property type="entry name" value="BCDHK_Adom3"/>
    <property type="match status" value="1"/>
</dbReference>
<dbReference type="SUPFAM" id="SSF55874">
    <property type="entry name" value="ATPase domain of HSP90 chaperone/DNA topoisomerase II/histidine kinase"/>
    <property type="match status" value="1"/>
</dbReference>
<protein>
    <recommendedName>
        <fullName evidence="8">Protein-serine/threonine kinase</fullName>
        <ecNumber evidence="8">2.7.11.-</ecNumber>
    </recommendedName>
</protein>
<gene>
    <name evidence="10" type="ORF">H4R26_004801</name>
</gene>
<reference evidence="10" key="1">
    <citation type="submission" date="2022-07" db="EMBL/GenBank/DDBJ databases">
        <title>Phylogenomic reconstructions and comparative analyses of Kickxellomycotina fungi.</title>
        <authorList>
            <person name="Reynolds N.K."/>
            <person name="Stajich J.E."/>
            <person name="Barry K."/>
            <person name="Grigoriev I.V."/>
            <person name="Crous P."/>
            <person name="Smith M.E."/>
        </authorList>
    </citation>
    <scope>NUCLEOTIDE SEQUENCE</scope>
    <source>
        <strain evidence="10">IMI 214461</strain>
    </source>
</reference>
<sequence>MPPPPAFTRYASQKINPVSIGQLLKYRRQPLSKENILDSISYTQAELPVRLAKRVISFHRLPFIVGTNPHIARVYNQYYEAFDRLHAFAPINDLEPEWDFTRALERQTQILADVIPTIAQGFLECQLYMPREERTAFINDLIRSRIGLRVIGEQHVALSYQFREEQRKAKLAQDSDQSVRTNTSPHSREDVWVGAIHTRLLPARMMEQCGQMVQSMCEMHYGTAPSYYVDGDVDETISYIPSHFEYITCELLKNALRATVDFSSSTNRSSHPPIQITITKGDGYVGVRIRDQGGGISKENMRNIFEYSWSSMQTDSSDEHSSAAGTSPTGSSMMAGMSMQTNLALQQGVGGPIAGLGFGLPMARLYAGYFGGSLDIVSMEGYGCDVFLKLRSIEGSVEDRQI</sequence>
<comment type="similarity">
    <text evidence="1 8">Belongs to the PDK/BCKDK protein kinase family.</text>
</comment>
<keyword evidence="4 8" id="KW-0547">Nucleotide-binding</keyword>
<dbReference type="InterPro" id="IPR003594">
    <property type="entry name" value="HATPase_dom"/>
</dbReference>
<proteinExistence type="inferred from homology"/>
<dbReference type="AlphaFoldDB" id="A0A9W8BBZ4"/>
<dbReference type="EC" id="2.7.11.-" evidence="8"/>
<keyword evidence="5 8" id="KW-0418">Kinase</keyword>
<dbReference type="InterPro" id="IPR039028">
    <property type="entry name" value="BCKD/PDK"/>
</dbReference>